<dbReference type="PIRSF" id="PIRSF004789">
    <property type="entry name" value="DR1281"/>
    <property type="match status" value="1"/>
</dbReference>
<keyword evidence="1 6" id="KW-0479">Metal-binding</keyword>
<reference evidence="7 8" key="1">
    <citation type="journal article" date="2016" name="Nat. Commun.">
        <title>Thousands of microbial genomes shed light on interconnected biogeochemical processes in an aquifer system.</title>
        <authorList>
            <person name="Anantharaman K."/>
            <person name="Brown C.T."/>
            <person name="Hug L.A."/>
            <person name="Sharon I."/>
            <person name="Castelle C.J."/>
            <person name="Probst A.J."/>
            <person name="Thomas B.C."/>
            <person name="Singh A."/>
            <person name="Wilkins M.J."/>
            <person name="Karaoz U."/>
            <person name="Brodie E.L."/>
            <person name="Williams K.H."/>
            <person name="Hubbard S.S."/>
            <person name="Banfield J.F."/>
        </authorList>
    </citation>
    <scope>NUCLEOTIDE SEQUENCE [LARGE SCALE GENOMIC DNA]</scope>
</reference>
<feature type="binding site" evidence="6">
    <location>
        <position position="152"/>
    </location>
    <ligand>
        <name>Fe cation</name>
        <dbReference type="ChEBI" id="CHEBI:24875"/>
        <label>2</label>
    </ligand>
</feature>
<sequence>MKILFFGDIVGRPGREALREIIPQWKKKYQPDLILANGENLAHGRGITEKALKEILEAGVDLVTSGDHIWNQKGIVSLLEDKEIPLLRPANFPKGVPGQGARIIEIRTKKILVINLISRVFMHMDYDCPFRRADELLEELAEETDGIIVDWHSEATSEKVALGWYLDGRVSAVLGTHTHIPTADARILPKGTAYISDVGMVGVRDSSLGADKEMALKMFLTQIPQKLEVADGPVEVNAVIVEIDNQARAKKIKKLQEIVDPAPIEN</sequence>
<comment type="caution">
    <text evidence="7">The sequence shown here is derived from an EMBL/GenBank/DDBJ whole genome shotgun (WGS) entry which is preliminary data.</text>
</comment>
<dbReference type="PANTHER" id="PTHR36303:SF1">
    <property type="entry name" value="2',3'-CYCLIC-NUCLEOTIDE 2'-PHOSPHODIESTERASE"/>
    <property type="match status" value="1"/>
</dbReference>
<dbReference type="InterPro" id="IPR005235">
    <property type="entry name" value="YmdB-like"/>
</dbReference>
<dbReference type="PANTHER" id="PTHR36303">
    <property type="entry name" value="2',3'-CYCLIC-NUCLEOTIDE 2'-PHOSPHODIESTERASE"/>
    <property type="match status" value="1"/>
</dbReference>
<evidence type="ECO:0000256" key="5">
    <source>
        <dbReference type="PIRSR" id="PIRSR004789-50"/>
    </source>
</evidence>
<dbReference type="Proteomes" id="UP000177061">
    <property type="component" value="Unassembled WGS sequence"/>
</dbReference>
<dbReference type="CDD" id="cd07382">
    <property type="entry name" value="MPP_DR1281"/>
    <property type="match status" value="1"/>
</dbReference>
<dbReference type="SUPFAM" id="SSF56300">
    <property type="entry name" value="Metallo-dependent phosphatases"/>
    <property type="match status" value="1"/>
</dbReference>
<feature type="binding site" evidence="6">
    <location>
        <position position="8"/>
    </location>
    <ligand>
        <name>Fe cation</name>
        <dbReference type="ChEBI" id="CHEBI:24875"/>
        <label>1</label>
    </ligand>
</feature>
<feature type="binding site" evidence="6">
    <location>
        <position position="67"/>
    </location>
    <ligand>
        <name>Fe cation</name>
        <dbReference type="ChEBI" id="CHEBI:24875"/>
        <label>2</label>
    </ligand>
</feature>
<protein>
    <submittedName>
        <fullName evidence="7">Metallophosphoesterase</fullName>
    </submittedName>
</protein>
<name>A0A1G2FFR9_9BACT</name>
<dbReference type="AlphaFoldDB" id="A0A1G2FFR9"/>
<feature type="active site" description="Proton donor" evidence="5">
    <location>
        <position position="68"/>
    </location>
</feature>
<dbReference type="NCBIfam" id="TIGR00282">
    <property type="entry name" value="TIGR00282 family metallophosphoesterase"/>
    <property type="match status" value="1"/>
</dbReference>
<accession>A0A1G2FFR9</accession>
<evidence type="ECO:0000256" key="2">
    <source>
        <dbReference type="ARBA" id="ARBA00022801"/>
    </source>
</evidence>
<evidence type="ECO:0000313" key="7">
    <source>
        <dbReference type="EMBL" id="OGZ36448.1"/>
    </source>
</evidence>
<dbReference type="FunFam" id="3.60.21.10:FF:000016">
    <property type="entry name" value="Putative metallophosphoesterase"/>
    <property type="match status" value="1"/>
</dbReference>
<organism evidence="7 8">
    <name type="scientific">Candidatus Portnoybacteria bacterium RIFCSPHIGHO2_12_FULL_38_9</name>
    <dbReference type="NCBI Taxonomy" id="1801997"/>
    <lineage>
        <taxon>Bacteria</taxon>
        <taxon>Candidatus Portnoyibacteriota</taxon>
    </lineage>
</organism>
<dbReference type="GO" id="GO:0046872">
    <property type="term" value="F:metal ion binding"/>
    <property type="evidence" value="ECO:0007669"/>
    <property type="project" value="UniProtKB-KW"/>
</dbReference>
<proteinExistence type="inferred from homology"/>
<feature type="binding site" evidence="6">
    <location>
        <position position="39"/>
    </location>
    <ligand>
        <name>Fe cation</name>
        <dbReference type="ChEBI" id="CHEBI:24875"/>
        <label>2</label>
    </ligand>
</feature>
<feature type="binding site" evidence="6">
    <location>
        <position position="177"/>
    </location>
    <ligand>
        <name>Fe cation</name>
        <dbReference type="ChEBI" id="CHEBI:24875"/>
        <label>2</label>
    </ligand>
</feature>
<dbReference type="Pfam" id="PF13277">
    <property type="entry name" value="YmdB"/>
    <property type="match status" value="1"/>
</dbReference>
<feature type="binding site" evidence="6">
    <location>
        <position position="40"/>
    </location>
    <ligand>
        <name>Fe cation</name>
        <dbReference type="ChEBI" id="CHEBI:24875"/>
        <label>1</label>
    </ligand>
</feature>
<evidence type="ECO:0000256" key="3">
    <source>
        <dbReference type="ARBA" id="ARBA00023004"/>
    </source>
</evidence>
<comment type="similarity">
    <text evidence="4">Belongs to the YmdB-like family.</text>
</comment>
<dbReference type="Gene3D" id="3.60.21.10">
    <property type="match status" value="1"/>
</dbReference>
<evidence type="ECO:0000313" key="8">
    <source>
        <dbReference type="Proteomes" id="UP000177061"/>
    </source>
</evidence>
<dbReference type="GO" id="GO:0004113">
    <property type="term" value="F:2',3'-cyclic-nucleotide 3'-phosphodiesterase activity"/>
    <property type="evidence" value="ECO:0007669"/>
    <property type="project" value="TreeGrafter"/>
</dbReference>
<evidence type="ECO:0000256" key="6">
    <source>
        <dbReference type="PIRSR" id="PIRSR004789-51"/>
    </source>
</evidence>
<gene>
    <name evidence="7" type="ORF">A3J64_02350</name>
</gene>
<feature type="binding site" evidence="6">
    <location>
        <position position="39"/>
    </location>
    <ligand>
        <name>Fe cation</name>
        <dbReference type="ChEBI" id="CHEBI:24875"/>
        <label>1</label>
    </ligand>
</feature>
<feature type="binding site" evidence="6">
    <location>
        <position position="179"/>
    </location>
    <ligand>
        <name>Fe cation</name>
        <dbReference type="ChEBI" id="CHEBI:24875"/>
        <label>1</label>
    </ligand>
</feature>
<dbReference type="EMBL" id="MHNB01000026">
    <property type="protein sequence ID" value="OGZ36448.1"/>
    <property type="molecule type" value="Genomic_DNA"/>
</dbReference>
<keyword evidence="2" id="KW-0378">Hydrolase</keyword>
<keyword evidence="3" id="KW-0408">Iron</keyword>
<evidence type="ECO:0000256" key="1">
    <source>
        <dbReference type="ARBA" id="ARBA00022723"/>
    </source>
</evidence>
<dbReference type="InterPro" id="IPR029052">
    <property type="entry name" value="Metallo-depent_PP-like"/>
</dbReference>
<dbReference type="STRING" id="1801997.A3J64_02350"/>
<evidence type="ECO:0000256" key="4">
    <source>
        <dbReference type="ARBA" id="ARBA00061401"/>
    </source>
</evidence>